<reference evidence="1 2" key="1">
    <citation type="submission" date="2016-10" db="EMBL/GenBank/DDBJ databases">
        <authorList>
            <person name="Varghese N."/>
            <person name="Submissions S."/>
        </authorList>
    </citation>
    <scope>NUCLEOTIDE SEQUENCE [LARGE SCALE GENOMIC DNA]</scope>
    <source>
        <strain evidence="1 2">DSM 17997</strain>
    </source>
</reference>
<proteinExistence type="predicted"/>
<evidence type="ECO:0008006" key="3">
    <source>
        <dbReference type="Google" id="ProtNLM"/>
    </source>
</evidence>
<name>A0A1H3T073_9BACT</name>
<dbReference type="Proteomes" id="UP000199663">
    <property type="component" value="Unassembled WGS sequence"/>
</dbReference>
<evidence type="ECO:0000313" key="2">
    <source>
        <dbReference type="Proteomes" id="UP000199663"/>
    </source>
</evidence>
<organism evidence="1 2">
    <name type="scientific">Rhodonellum ikkaensis</name>
    <dbReference type="NCBI Taxonomy" id="336829"/>
    <lineage>
        <taxon>Bacteria</taxon>
        <taxon>Pseudomonadati</taxon>
        <taxon>Bacteroidota</taxon>
        <taxon>Cytophagia</taxon>
        <taxon>Cytophagales</taxon>
        <taxon>Cytophagaceae</taxon>
        <taxon>Rhodonellum</taxon>
    </lineage>
</organism>
<accession>A0A1H3T073</accession>
<dbReference type="EMBL" id="FNQC01000014">
    <property type="protein sequence ID" value="SDZ43211.1"/>
    <property type="molecule type" value="Genomic_DNA"/>
</dbReference>
<protein>
    <recommendedName>
        <fullName evidence="3">Lipoprotein</fullName>
    </recommendedName>
</protein>
<gene>
    <name evidence="1" type="ORF">SAMN05444412_11474</name>
</gene>
<keyword evidence="2" id="KW-1185">Reference proteome</keyword>
<dbReference type="RefSeq" id="WP_019599242.1">
    <property type="nucleotide sequence ID" value="NZ_FNQC01000014.1"/>
</dbReference>
<evidence type="ECO:0000313" key="1">
    <source>
        <dbReference type="EMBL" id="SDZ43211.1"/>
    </source>
</evidence>
<comment type="caution">
    <text evidence="1">The sequence shown here is derived from an EMBL/GenBank/DDBJ whole genome shotgun (WGS) entry which is preliminary data.</text>
</comment>
<sequence>MLDFPNLKLLIVLFFVFSCSSSQDKKAIALIEKSIEAHGGQESWGNIRNFSFEKETRLYLENGEIETHTVQQQEFRFKPYFEAKMTWEKDSIIHKVIFDGLKTQYWMGKNEIQNEGFLQAKKKDLDAAYYVLTKPFDLLDEGKTLLHEGITKLQDGREMETVRVIDGDPKDPNIDIWWYYFHPETYRIVAYRAKTSGHYSQVYNLDWDTSTEILFPSSRESFRVDSLGNHLYLRATYAYRKYSIIN</sequence>